<evidence type="ECO:0000313" key="3">
    <source>
        <dbReference type="Proteomes" id="UP000189370"/>
    </source>
</evidence>
<proteinExistence type="predicted"/>
<dbReference type="Pfam" id="PF26255">
    <property type="entry name" value="Viral_env_HRPV"/>
    <property type="match status" value="1"/>
</dbReference>
<evidence type="ECO:0000313" key="2">
    <source>
        <dbReference type="EMBL" id="OLZ41428.1"/>
    </source>
</evidence>
<reference evidence="3" key="1">
    <citation type="submission" date="2016-04" db="EMBL/GenBank/DDBJ databases">
        <authorList>
            <person name="Chen S.-C."/>
            <person name="Lai M.-C."/>
        </authorList>
    </citation>
    <scope>NUCLEOTIDE SEQUENCE [LARGE SCALE GENOMIC DNA]</scope>
    <source>
        <strain evidence="3">AB14</strain>
    </source>
</reference>
<dbReference type="EMBL" id="LWLN01000001">
    <property type="protein sequence ID" value="OLZ41428.1"/>
    <property type="molecule type" value="Genomic_DNA"/>
</dbReference>
<dbReference type="InterPro" id="IPR058677">
    <property type="entry name" value="ORF4_N"/>
</dbReference>
<sequence>MLLAFLLVGSIVAPIGAAEPAAAQSESEGCMYDAVDWWVFSCTKQASTEYVDTEQTAKETKVDLHVQGQGIWEDWVSLETDINNYLEDSESIASLEAKHAIAEAYENNKSATVADTAAQEAIQDYYSTRQAKMLEDWSRQQAQLSYIGNVSENDSEISNTYVGRVMHEVSSGGGIGQTPRPAGGTGTVEATLINGSAYEYESANIEFAISSSTGGDNFWFGYNPKIDQLNDEGDIVIGENTENVYNVDRGKSGRTSFSGASLSSQTWINRAYNDAPPSLHSQMVFDEERWHTQWVALQEQAATMQENYPSGFASDVYAKHDSGELTTDELRSVEGMARSLRGL</sequence>
<dbReference type="AlphaFoldDB" id="A0A1S8AX35"/>
<gene>
    <name evidence="2" type="ORF">A6E15_10705</name>
</gene>
<protein>
    <recommendedName>
        <fullName evidence="1">Envelope protein N-terminal domain-containing protein</fullName>
    </recommendedName>
</protein>
<keyword evidence="3" id="KW-1185">Reference proteome</keyword>
<name>A0A1S8AX35_9EURY</name>
<feature type="domain" description="Envelope protein N-terminal" evidence="1">
    <location>
        <begin position="40"/>
        <end position="341"/>
    </location>
</feature>
<evidence type="ECO:0000259" key="1">
    <source>
        <dbReference type="Pfam" id="PF26255"/>
    </source>
</evidence>
<accession>A0A1S8AX35</accession>
<organism evidence="2 3">
    <name type="scientific">Natrinema saccharevitans</name>
    <dbReference type="NCBI Taxonomy" id="301967"/>
    <lineage>
        <taxon>Archaea</taxon>
        <taxon>Methanobacteriati</taxon>
        <taxon>Methanobacteriota</taxon>
        <taxon>Stenosarchaea group</taxon>
        <taxon>Halobacteria</taxon>
        <taxon>Halobacteriales</taxon>
        <taxon>Natrialbaceae</taxon>
        <taxon>Natrinema</taxon>
    </lineage>
</organism>
<dbReference type="Proteomes" id="UP000189370">
    <property type="component" value="Unassembled WGS sequence"/>
</dbReference>
<comment type="caution">
    <text evidence="2">The sequence shown here is derived from an EMBL/GenBank/DDBJ whole genome shotgun (WGS) entry which is preliminary data.</text>
</comment>